<dbReference type="InterPro" id="IPR020843">
    <property type="entry name" value="ER"/>
</dbReference>
<dbReference type="EMBL" id="BAABFN010000006">
    <property type="protein sequence ID" value="GAA4314526.1"/>
    <property type="molecule type" value="Genomic_DNA"/>
</dbReference>
<dbReference type="Gene3D" id="3.40.50.720">
    <property type="entry name" value="NAD(P)-binding Rossmann-like Domain"/>
    <property type="match status" value="1"/>
</dbReference>
<evidence type="ECO:0000313" key="4">
    <source>
        <dbReference type="Proteomes" id="UP001501207"/>
    </source>
</evidence>
<keyword evidence="1" id="KW-0560">Oxidoreductase</keyword>
<dbReference type="Proteomes" id="UP001501207">
    <property type="component" value="Unassembled WGS sequence"/>
</dbReference>
<dbReference type="InterPro" id="IPR002364">
    <property type="entry name" value="Quin_OxRdtase/zeta-crystal_CS"/>
</dbReference>
<dbReference type="SMART" id="SM00829">
    <property type="entry name" value="PKS_ER"/>
    <property type="match status" value="1"/>
</dbReference>
<comment type="caution">
    <text evidence="3">The sequence shown here is derived from an EMBL/GenBank/DDBJ whole genome shotgun (WGS) entry which is preliminary data.</text>
</comment>
<gene>
    <name evidence="3" type="ORF">GCM10023143_25430</name>
</gene>
<evidence type="ECO:0000313" key="3">
    <source>
        <dbReference type="EMBL" id="GAA4314526.1"/>
    </source>
</evidence>
<protein>
    <submittedName>
        <fullName evidence="3">NADP-dependent oxidoreductase</fullName>
    </submittedName>
</protein>
<feature type="domain" description="Enoyl reductase (ER)" evidence="2">
    <location>
        <begin position="37"/>
        <end position="336"/>
    </location>
</feature>
<name>A0ABP8G012_9BACT</name>
<evidence type="ECO:0000259" key="2">
    <source>
        <dbReference type="SMART" id="SM00829"/>
    </source>
</evidence>
<dbReference type="InterPro" id="IPR050700">
    <property type="entry name" value="YIM1/Zinc_Alcohol_DH_Fams"/>
</dbReference>
<dbReference type="PANTHER" id="PTHR11695">
    <property type="entry name" value="ALCOHOL DEHYDROGENASE RELATED"/>
    <property type="match status" value="1"/>
</dbReference>
<dbReference type="Pfam" id="PF08240">
    <property type="entry name" value="ADH_N"/>
    <property type="match status" value="1"/>
</dbReference>
<proteinExistence type="predicted"/>
<dbReference type="CDD" id="cd05289">
    <property type="entry name" value="MDR_like_2"/>
    <property type="match status" value="1"/>
</dbReference>
<dbReference type="PANTHER" id="PTHR11695:SF294">
    <property type="entry name" value="RETICULON-4-INTERACTING PROTEIN 1, MITOCHONDRIAL"/>
    <property type="match status" value="1"/>
</dbReference>
<evidence type="ECO:0000256" key="1">
    <source>
        <dbReference type="ARBA" id="ARBA00023002"/>
    </source>
</evidence>
<accession>A0ABP8G012</accession>
<dbReference type="Pfam" id="PF13602">
    <property type="entry name" value="ADH_zinc_N_2"/>
    <property type="match status" value="1"/>
</dbReference>
<sequence length="338" mass="36350">MLPPKGIYLPMLILPDRSVGKVVINAVMKAFLLYEAGGPDKLVPGEAPKPTLKKGEVLVKVKAIGINPADTIYRNSSAFITALFGEERPVILGWDISGEIVEKTEDSGEFAVGDAVFALLPAARGYAEFVAVNAGLLARKPENISFEEAAATPMACLTAWQPLIRGMKIKKGDKVLIHAASGGVGHFAVQIAKYLGAEVMATSSAKNRDFVISLGADKHIDYRNEDFWEVIKDIDFVLDTVGGETLEHSIDVVNPGGTIISILGLTNERLKSKAKEKGVNLSLWGMQGNGEDLRAVADLMSKGIIKVHIAKEYPFSAMAEAHTQVETRRTAGKIVLTV</sequence>
<dbReference type="InterPro" id="IPR011032">
    <property type="entry name" value="GroES-like_sf"/>
</dbReference>
<dbReference type="SUPFAM" id="SSF50129">
    <property type="entry name" value="GroES-like"/>
    <property type="match status" value="1"/>
</dbReference>
<reference evidence="4" key="1">
    <citation type="journal article" date="2019" name="Int. J. Syst. Evol. Microbiol.">
        <title>The Global Catalogue of Microorganisms (GCM) 10K type strain sequencing project: providing services to taxonomists for standard genome sequencing and annotation.</title>
        <authorList>
            <consortium name="The Broad Institute Genomics Platform"/>
            <consortium name="The Broad Institute Genome Sequencing Center for Infectious Disease"/>
            <person name="Wu L."/>
            <person name="Ma J."/>
        </authorList>
    </citation>
    <scope>NUCLEOTIDE SEQUENCE [LARGE SCALE GENOMIC DNA]</scope>
    <source>
        <strain evidence="4">JCM 17664</strain>
    </source>
</reference>
<dbReference type="InterPro" id="IPR013154">
    <property type="entry name" value="ADH-like_N"/>
</dbReference>
<dbReference type="SUPFAM" id="SSF51735">
    <property type="entry name" value="NAD(P)-binding Rossmann-fold domains"/>
    <property type="match status" value="1"/>
</dbReference>
<dbReference type="PROSITE" id="PS01162">
    <property type="entry name" value="QOR_ZETA_CRYSTAL"/>
    <property type="match status" value="1"/>
</dbReference>
<dbReference type="InterPro" id="IPR036291">
    <property type="entry name" value="NAD(P)-bd_dom_sf"/>
</dbReference>
<dbReference type="Gene3D" id="3.90.180.10">
    <property type="entry name" value="Medium-chain alcohol dehydrogenases, catalytic domain"/>
    <property type="match status" value="1"/>
</dbReference>
<keyword evidence="4" id="KW-1185">Reference proteome</keyword>
<organism evidence="3 4">
    <name type="scientific">Compostibacter hankyongensis</name>
    <dbReference type="NCBI Taxonomy" id="1007089"/>
    <lineage>
        <taxon>Bacteria</taxon>
        <taxon>Pseudomonadati</taxon>
        <taxon>Bacteroidota</taxon>
        <taxon>Chitinophagia</taxon>
        <taxon>Chitinophagales</taxon>
        <taxon>Chitinophagaceae</taxon>
        <taxon>Compostibacter</taxon>
    </lineage>
</organism>